<dbReference type="InParanoid" id="J4GNF9"/>
<dbReference type="STRING" id="599839.J4GNF9"/>
<reference evidence="3 4" key="1">
    <citation type="journal article" date="2012" name="Appl. Environ. Microbiol.">
        <title>Short-read sequencing for genomic analysis of the brown rot fungus Fibroporia radiculosa.</title>
        <authorList>
            <person name="Tang J.D."/>
            <person name="Perkins A.D."/>
            <person name="Sonstegard T.S."/>
            <person name="Schroeder S.G."/>
            <person name="Burgess S.C."/>
            <person name="Diehl S.V."/>
        </authorList>
    </citation>
    <scope>NUCLEOTIDE SEQUENCE [LARGE SCALE GENOMIC DNA]</scope>
    <source>
        <strain evidence="3 4">TFFH 294</strain>
    </source>
</reference>
<name>J4GNF9_9APHY</name>
<dbReference type="Gene3D" id="1.20.120.1630">
    <property type="match status" value="1"/>
</dbReference>
<feature type="transmembrane region" description="Helical" evidence="1">
    <location>
        <begin position="98"/>
        <end position="119"/>
    </location>
</feature>
<gene>
    <name evidence="3" type="ORF">FIBRA_03369</name>
</gene>
<organism evidence="3 4">
    <name type="scientific">Fibroporia radiculosa</name>
    <dbReference type="NCBI Taxonomy" id="599839"/>
    <lineage>
        <taxon>Eukaryota</taxon>
        <taxon>Fungi</taxon>
        <taxon>Dikarya</taxon>
        <taxon>Basidiomycota</taxon>
        <taxon>Agaricomycotina</taxon>
        <taxon>Agaricomycetes</taxon>
        <taxon>Polyporales</taxon>
        <taxon>Fibroporiaceae</taxon>
        <taxon>Fibroporia</taxon>
    </lineage>
</organism>
<dbReference type="GeneID" id="24096231"/>
<dbReference type="OrthoDB" id="422086at2759"/>
<feature type="signal peptide" evidence="2">
    <location>
        <begin position="1"/>
        <end position="19"/>
    </location>
</feature>
<feature type="chain" id="PRO_5003778987" evidence="2">
    <location>
        <begin position="20"/>
        <end position="159"/>
    </location>
</feature>
<evidence type="ECO:0000313" key="4">
    <source>
        <dbReference type="Proteomes" id="UP000006352"/>
    </source>
</evidence>
<keyword evidence="2" id="KW-0732">Signal</keyword>
<keyword evidence="1" id="KW-1133">Transmembrane helix</keyword>
<evidence type="ECO:0000256" key="1">
    <source>
        <dbReference type="SAM" id="Phobius"/>
    </source>
</evidence>
<keyword evidence="1" id="KW-0812">Transmembrane</keyword>
<keyword evidence="1" id="KW-0472">Membrane</keyword>
<protein>
    <submittedName>
        <fullName evidence="3">Uncharacterized protein</fullName>
    </submittedName>
</protein>
<dbReference type="AlphaFoldDB" id="J4GNF9"/>
<dbReference type="RefSeq" id="XP_012180603.1">
    <property type="nucleotide sequence ID" value="XM_012325213.1"/>
</dbReference>
<sequence length="159" mass="17427">MSLVKIPFLAASVVSTYVALTPPTPMVPANQRPKNASQAERFFSAVVRAYNSVQKTLVCSSAVLEGIVILARQWPSHPLSQQVLTLLIRGPHALADRIVPTSMFFVGCGLAIIGGLVRYQCYRTLGRMFTYEVAIHDDHKLVTSGPDGDLLHHGQWVMV</sequence>
<accession>J4GNF9</accession>
<dbReference type="EMBL" id="HE797027">
    <property type="protein sequence ID" value="CCM01320.1"/>
    <property type="molecule type" value="Genomic_DNA"/>
</dbReference>
<keyword evidence="4" id="KW-1185">Reference proteome</keyword>
<evidence type="ECO:0000256" key="2">
    <source>
        <dbReference type="SAM" id="SignalP"/>
    </source>
</evidence>
<evidence type="ECO:0000313" key="3">
    <source>
        <dbReference type="EMBL" id="CCM01320.1"/>
    </source>
</evidence>
<dbReference type="Proteomes" id="UP000006352">
    <property type="component" value="Unassembled WGS sequence"/>
</dbReference>
<dbReference type="HOGENOM" id="CLU_1826483_0_0_1"/>
<proteinExistence type="predicted"/>